<dbReference type="AlphaFoldDB" id="A0AA40SZW7"/>
<gene>
    <name evidence="2" type="ORF">FNW02_20370</name>
</gene>
<reference evidence="2" key="1">
    <citation type="submission" date="2019-07" db="EMBL/GenBank/DDBJ databases">
        <title>Toxilogical consequences of a new and cryptic species of cyanobacteria (Komarekiella delphini-convector) recovered from the epidermis of a bottlenose dolphin and 1500 ft. in the air.</title>
        <authorList>
            <person name="Brown A.O."/>
            <person name="Dvorak P."/>
            <person name="Villanueva C.D."/>
            <person name="Foss A.J."/>
            <person name="Garvey A.D."/>
            <person name="Gibson Q.A."/>
            <person name="Johansen J.R."/>
            <person name="Casamatta D.A."/>
        </authorList>
    </citation>
    <scope>NUCLEOTIDE SEQUENCE</scope>
    <source>
        <strain evidence="2">SJRDD-AB1</strain>
    </source>
</reference>
<evidence type="ECO:0000313" key="3">
    <source>
        <dbReference type="Proteomes" id="UP001165986"/>
    </source>
</evidence>
<dbReference type="Gene3D" id="3.90.1530.10">
    <property type="entry name" value="Conserved hypothetical protein from pyrococcus furiosus pfu- 392566-001, ParB domain"/>
    <property type="match status" value="1"/>
</dbReference>
<dbReference type="Proteomes" id="UP001165986">
    <property type="component" value="Unassembled WGS sequence"/>
</dbReference>
<accession>A0AA40SZW7</accession>
<proteinExistence type="predicted"/>
<evidence type="ECO:0000256" key="1">
    <source>
        <dbReference type="SAM" id="Coils"/>
    </source>
</evidence>
<evidence type="ECO:0000313" key="2">
    <source>
        <dbReference type="EMBL" id="MBD6618114.1"/>
    </source>
</evidence>
<dbReference type="CDD" id="cd16387">
    <property type="entry name" value="ParB_N_Srx"/>
    <property type="match status" value="1"/>
</dbReference>
<dbReference type="EMBL" id="VJXY01000023">
    <property type="protein sequence ID" value="MBD6618114.1"/>
    <property type="molecule type" value="Genomic_DNA"/>
</dbReference>
<organism evidence="2 3">
    <name type="scientific">Komarekiella delphini-convector SJRDD-AB1</name>
    <dbReference type="NCBI Taxonomy" id="2593771"/>
    <lineage>
        <taxon>Bacteria</taxon>
        <taxon>Bacillati</taxon>
        <taxon>Cyanobacteriota</taxon>
        <taxon>Cyanophyceae</taxon>
        <taxon>Nostocales</taxon>
        <taxon>Nostocaceae</taxon>
        <taxon>Komarekiella</taxon>
        <taxon>Komarekiella delphini-convector</taxon>
    </lineage>
</organism>
<sequence>MMEFYTVDVKNITCEVSRSNFTDDAVNSLADMIIESGGIIRPLILKATGLETYTVVDGYLEYYAAVKAREKNSRQCEMVNAFVISSKSEEKIAKQVTAFKKFDSVEKLEIKTPIETTNSKSISTNNNSHLFAKQINDLRLELAQERQERQKLYETLKLIESQIPKQVTPLDAFNSLSLLELTFRLRTAGFTDKKAVQVAESVEKERTKKKFESLKDVLARVKVASGKKQVKGISGDKMVDIVDSWSRILFI</sequence>
<keyword evidence="1" id="KW-0175">Coiled coil</keyword>
<keyword evidence="3" id="KW-1185">Reference proteome</keyword>
<feature type="coiled-coil region" evidence="1">
    <location>
        <begin position="135"/>
        <end position="162"/>
    </location>
</feature>
<name>A0AA40SZW7_9NOST</name>
<protein>
    <submittedName>
        <fullName evidence="2">Chromosome partitioning protein ParB</fullName>
    </submittedName>
</protein>
<comment type="caution">
    <text evidence="2">The sequence shown here is derived from an EMBL/GenBank/DDBJ whole genome shotgun (WGS) entry which is preliminary data.</text>
</comment>